<dbReference type="EMBL" id="CP012752">
    <property type="protein sequence ID" value="ALG10285.1"/>
    <property type="molecule type" value="Genomic_DNA"/>
</dbReference>
<name>A0A0N9I3P6_9PSEU</name>
<dbReference type="STRING" id="860235.AOZ06_28345"/>
<evidence type="ECO:0000313" key="1">
    <source>
        <dbReference type="EMBL" id="ALG10285.1"/>
    </source>
</evidence>
<dbReference type="AlphaFoldDB" id="A0A0N9I3P6"/>
<sequence>MLHADVYARDGKPFEVIPGESPLHGVTRWETTDCWQPRARLDEILRARFAGHDRLIHVTDHAPAPQAIDLPETVACYRWWTTDYANSCTYSEPEPPWLTFHGCSDESLTAIQILEAAQQGRWPWEAATAPR</sequence>
<dbReference type="Proteomes" id="UP000063699">
    <property type="component" value="Chromosome"/>
</dbReference>
<keyword evidence="2" id="KW-1185">Reference proteome</keyword>
<organism evidence="1 2">
    <name type="scientific">Kibdelosporangium phytohabitans</name>
    <dbReference type="NCBI Taxonomy" id="860235"/>
    <lineage>
        <taxon>Bacteria</taxon>
        <taxon>Bacillati</taxon>
        <taxon>Actinomycetota</taxon>
        <taxon>Actinomycetes</taxon>
        <taxon>Pseudonocardiales</taxon>
        <taxon>Pseudonocardiaceae</taxon>
        <taxon>Kibdelosporangium</taxon>
    </lineage>
</organism>
<reference evidence="1 2" key="1">
    <citation type="submission" date="2015-07" db="EMBL/GenBank/DDBJ databases">
        <title>Genome sequencing of Kibdelosporangium phytohabitans.</title>
        <authorList>
            <person name="Qin S."/>
            <person name="Xing K."/>
        </authorList>
    </citation>
    <scope>NUCLEOTIDE SEQUENCE [LARGE SCALE GENOMIC DNA]</scope>
    <source>
        <strain evidence="1 2">KLBMP1111</strain>
    </source>
</reference>
<dbReference type="KEGG" id="kphy:AOZ06_28345"/>
<dbReference type="RefSeq" id="WP_054292188.1">
    <property type="nucleotide sequence ID" value="NZ_CP012752.1"/>
</dbReference>
<gene>
    <name evidence="1" type="ORF">AOZ06_28345</name>
</gene>
<protein>
    <submittedName>
        <fullName evidence="1">Uncharacterized protein</fullName>
    </submittedName>
</protein>
<proteinExistence type="predicted"/>
<evidence type="ECO:0000313" key="2">
    <source>
        <dbReference type="Proteomes" id="UP000063699"/>
    </source>
</evidence>
<accession>A0A0N9I3P6</accession>